<dbReference type="KEGG" id="gqu:AWC35_16610"/>
<dbReference type="RefSeq" id="WP_095847419.1">
    <property type="nucleotide sequence ID" value="NZ_CP014136.1"/>
</dbReference>
<dbReference type="OrthoDB" id="7059963at2"/>
<dbReference type="EMBL" id="CP014136">
    <property type="protein sequence ID" value="ATA20831.1"/>
    <property type="molecule type" value="Genomic_DNA"/>
</dbReference>
<reference evidence="1 2" key="1">
    <citation type="submission" date="2016-01" db="EMBL/GenBank/DDBJ databases">
        <authorList>
            <person name="Oliw E.H."/>
        </authorList>
    </citation>
    <scope>NUCLEOTIDE SEQUENCE [LARGE SCALE GENOMIC DNA]</scope>
    <source>
        <strain evidence="1 2">FRB97</strain>
    </source>
</reference>
<organism evidence="1 2">
    <name type="scientific">Gibbsiella quercinecans</name>
    <dbReference type="NCBI Taxonomy" id="929813"/>
    <lineage>
        <taxon>Bacteria</taxon>
        <taxon>Pseudomonadati</taxon>
        <taxon>Pseudomonadota</taxon>
        <taxon>Gammaproteobacteria</taxon>
        <taxon>Enterobacterales</taxon>
        <taxon>Yersiniaceae</taxon>
        <taxon>Gibbsiella</taxon>
    </lineage>
</organism>
<dbReference type="Pfam" id="PF10713">
    <property type="entry name" value="DUF2509"/>
    <property type="match status" value="1"/>
</dbReference>
<evidence type="ECO:0000313" key="2">
    <source>
        <dbReference type="Proteomes" id="UP000217182"/>
    </source>
</evidence>
<evidence type="ECO:0008006" key="3">
    <source>
        <dbReference type="Google" id="ProtNLM"/>
    </source>
</evidence>
<accession>A0A250B3Z3</accession>
<dbReference type="InterPro" id="IPR019652">
    <property type="entry name" value="DUF2509"/>
</dbReference>
<dbReference type="Proteomes" id="UP000217182">
    <property type="component" value="Chromosome"/>
</dbReference>
<gene>
    <name evidence="1" type="ORF">AWC35_16610</name>
</gene>
<dbReference type="AlphaFoldDB" id="A0A250B3Z3"/>
<sequence length="147" mass="15828">MNVPAQQGGSTLAAVLLLLAMGLMLLTAQQRQLDNALLMAADQQQYLRAYNQAASALAWGLTQRWPQAELRAGAWHCRQQGSDNLKACARPASREGVVVLRGMGEMRNVSPFWLYALTVPGAGDLLSAEPGGWLDFCPEKNAADCDG</sequence>
<protein>
    <recommendedName>
        <fullName evidence="3">DUF2509 domain-containing protein</fullName>
    </recommendedName>
</protein>
<keyword evidence="2" id="KW-1185">Reference proteome</keyword>
<proteinExistence type="predicted"/>
<evidence type="ECO:0000313" key="1">
    <source>
        <dbReference type="EMBL" id="ATA20831.1"/>
    </source>
</evidence>
<name>A0A250B3Z3_9GAMM</name>